<evidence type="ECO:0000313" key="1">
    <source>
        <dbReference type="EMBL" id="CAA9431904.1"/>
    </source>
</evidence>
<protein>
    <submittedName>
        <fullName evidence="1">Uncharacterized protein</fullName>
    </submittedName>
</protein>
<gene>
    <name evidence="1" type="ORF">AVDCRST_MAG51-2687</name>
</gene>
<proteinExistence type="predicted"/>
<dbReference type="AlphaFoldDB" id="A0A6J4Q9Z2"/>
<name>A0A6J4Q9Z2_9BURK</name>
<organism evidence="1">
    <name type="scientific">uncultured Ramlibacter sp</name>
    <dbReference type="NCBI Taxonomy" id="260755"/>
    <lineage>
        <taxon>Bacteria</taxon>
        <taxon>Pseudomonadati</taxon>
        <taxon>Pseudomonadota</taxon>
        <taxon>Betaproteobacteria</taxon>
        <taxon>Burkholderiales</taxon>
        <taxon>Comamonadaceae</taxon>
        <taxon>Ramlibacter</taxon>
        <taxon>environmental samples</taxon>
    </lineage>
</organism>
<accession>A0A6J4Q9Z2</accession>
<sequence>MAERAEGLSAFYGGTTWAAHRDAANATMIDSDDVLLLRPAWEGSGVTVQRERPKGGAPDEARGLVDVTLFTLRDPPTPDLLQAAMHAGRILRDGGALDAAWYVTEPSPNNFPRLPIREGVQVLVGVALFPGRHHFEKFARGGRWQAEAAPLLRPHLAAEPRTMLLEPTTRSALRA</sequence>
<dbReference type="EMBL" id="CADCUX010000575">
    <property type="protein sequence ID" value="CAA9431904.1"/>
    <property type="molecule type" value="Genomic_DNA"/>
</dbReference>
<reference evidence="1" key="1">
    <citation type="submission" date="2020-02" db="EMBL/GenBank/DDBJ databases">
        <authorList>
            <person name="Meier V. D."/>
        </authorList>
    </citation>
    <scope>NUCLEOTIDE SEQUENCE</scope>
    <source>
        <strain evidence="1">AVDCRST_MAG51</strain>
    </source>
</reference>